<dbReference type="PROSITE" id="PS00211">
    <property type="entry name" value="ABC_TRANSPORTER_1"/>
    <property type="match status" value="1"/>
</dbReference>
<dbReference type="PROSITE" id="PS50893">
    <property type="entry name" value="ABC_TRANSPORTER_2"/>
    <property type="match status" value="1"/>
</dbReference>
<dbReference type="GO" id="GO:0016887">
    <property type="term" value="F:ATP hydrolysis activity"/>
    <property type="evidence" value="ECO:0007669"/>
    <property type="project" value="InterPro"/>
</dbReference>
<sequence length="216" mass="24653">MNILYLEKVSYQRENKTILKNVNLTVNESDFIIVTGPSGSGKSTLLKLLNNLISPTKGRIVYRGKSMEEYNPVELRQNISLCFQTPYLFGRTVFENMVFPFNIRRKNIDKSMIHSLLKNLDLKEEILHKDIKNLSGGEKQRVSLARTLLFKPDILLLDEITSALDEENTLKVENIITKLNNEGVTIIWVTHNKEQAERLGTRRIHIAGGTVSEVKA</sequence>
<comment type="subcellular location">
    <subcellularLocation>
        <location evidence="1">Cell membrane</location>
        <topology evidence="1">Peripheral membrane protein</topology>
    </subcellularLocation>
</comment>
<dbReference type="SUPFAM" id="SSF52540">
    <property type="entry name" value="P-loop containing nucleoside triphosphate hydrolases"/>
    <property type="match status" value="1"/>
</dbReference>
<dbReference type="GO" id="GO:0005524">
    <property type="term" value="F:ATP binding"/>
    <property type="evidence" value="ECO:0007669"/>
    <property type="project" value="UniProtKB-KW"/>
</dbReference>
<name>A0A4R7KS85_9CLOT</name>
<dbReference type="RefSeq" id="WP_133628126.1">
    <property type="nucleotide sequence ID" value="NZ_SOAZ01000010.1"/>
</dbReference>
<evidence type="ECO:0000256" key="3">
    <source>
        <dbReference type="ARBA" id="ARBA00022741"/>
    </source>
</evidence>
<keyword evidence="2" id="KW-0813">Transport</keyword>
<dbReference type="InterPro" id="IPR003593">
    <property type="entry name" value="AAA+_ATPase"/>
</dbReference>
<proteinExistence type="predicted"/>
<reference evidence="6 7" key="1">
    <citation type="submission" date="2019-03" db="EMBL/GenBank/DDBJ databases">
        <title>Genomic Encyclopedia of Type Strains, Phase IV (KMG-IV): sequencing the most valuable type-strain genomes for metagenomic binning, comparative biology and taxonomic classification.</title>
        <authorList>
            <person name="Goeker M."/>
        </authorList>
    </citation>
    <scope>NUCLEOTIDE SEQUENCE [LARGE SCALE GENOMIC DNA]</scope>
    <source>
        <strain evidence="6 7">DSM 24455</strain>
    </source>
</reference>
<dbReference type="InterPro" id="IPR017871">
    <property type="entry name" value="ABC_transporter-like_CS"/>
</dbReference>
<evidence type="ECO:0000313" key="7">
    <source>
        <dbReference type="Proteomes" id="UP000295325"/>
    </source>
</evidence>
<dbReference type="PANTHER" id="PTHR43423:SF1">
    <property type="entry name" value="ABC TRANSPORTER I FAMILY MEMBER 17"/>
    <property type="match status" value="1"/>
</dbReference>
<dbReference type="OrthoDB" id="9785080at2"/>
<accession>A0A4R7KS85</accession>
<gene>
    <name evidence="6" type="ORF">EDD71_11070</name>
</gene>
<dbReference type="EMBL" id="SOAZ01000010">
    <property type="protein sequence ID" value="TDT60952.1"/>
    <property type="molecule type" value="Genomic_DNA"/>
</dbReference>
<evidence type="ECO:0000259" key="5">
    <source>
        <dbReference type="PROSITE" id="PS50893"/>
    </source>
</evidence>
<keyword evidence="4 6" id="KW-0067">ATP-binding</keyword>
<evidence type="ECO:0000256" key="1">
    <source>
        <dbReference type="ARBA" id="ARBA00004202"/>
    </source>
</evidence>
<keyword evidence="7" id="KW-1185">Reference proteome</keyword>
<evidence type="ECO:0000256" key="2">
    <source>
        <dbReference type="ARBA" id="ARBA00022448"/>
    </source>
</evidence>
<comment type="caution">
    <text evidence="6">The sequence shown here is derived from an EMBL/GenBank/DDBJ whole genome shotgun (WGS) entry which is preliminary data.</text>
</comment>
<dbReference type="AlphaFoldDB" id="A0A4R7KS85"/>
<dbReference type="CDD" id="cd03225">
    <property type="entry name" value="ABC_cobalt_CbiO_domain1"/>
    <property type="match status" value="1"/>
</dbReference>
<dbReference type="Gene3D" id="3.40.50.300">
    <property type="entry name" value="P-loop containing nucleotide triphosphate hydrolases"/>
    <property type="match status" value="1"/>
</dbReference>
<protein>
    <submittedName>
        <fullName evidence="6">Putative ABC transport system ATP-binding protein</fullName>
    </submittedName>
</protein>
<keyword evidence="3" id="KW-0547">Nucleotide-binding</keyword>
<organism evidence="6 7">
    <name type="scientific">Fonticella tunisiensis</name>
    <dbReference type="NCBI Taxonomy" id="1096341"/>
    <lineage>
        <taxon>Bacteria</taxon>
        <taxon>Bacillati</taxon>
        <taxon>Bacillota</taxon>
        <taxon>Clostridia</taxon>
        <taxon>Eubacteriales</taxon>
        <taxon>Clostridiaceae</taxon>
        <taxon>Fonticella</taxon>
    </lineage>
</organism>
<dbReference type="GO" id="GO:0005886">
    <property type="term" value="C:plasma membrane"/>
    <property type="evidence" value="ECO:0007669"/>
    <property type="project" value="UniProtKB-SubCell"/>
</dbReference>
<dbReference type="SMART" id="SM00382">
    <property type="entry name" value="AAA"/>
    <property type="match status" value="1"/>
</dbReference>
<dbReference type="InterPro" id="IPR015856">
    <property type="entry name" value="ABC_transpr_CbiO/EcfA_su"/>
</dbReference>
<dbReference type="Proteomes" id="UP000295325">
    <property type="component" value="Unassembled WGS sequence"/>
</dbReference>
<dbReference type="PANTHER" id="PTHR43423">
    <property type="entry name" value="ABC TRANSPORTER I FAMILY MEMBER 17"/>
    <property type="match status" value="1"/>
</dbReference>
<evidence type="ECO:0000256" key="4">
    <source>
        <dbReference type="ARBA" id="ARBA00022840"/>
    </source>
</evidence>
<dbReference type="GO" id="GO:0022857">
    <property type="term" value="F:transmembrane transporter activity"/>
    <property type="evidence" value="ECO:0007669"/>
    <property type="project" value="UniProtKB-ARBA"/>
</dbReference>
<feature type="domain" description="ABC transporter" evidence="5">
    <location>
        <begin position="4"/>
        <end position="216"/>
    </location>
</feature>
<dbReference type="InterPro" id="IPR027417">
    <property type="entry name" value="P-loop_NTPase"/>
</dbReference>
<dbReference type="Pfam" id="PF00005">
    <property type="entry name" value="ABC_tran"/>
    <property type="match status" value="1"/>
</dbReference>
<evidence type="ECO:0000313" key="6">
    <source>
        <dbReference type="EMBL" id="TDT60952.1"/>
    </source>
</evidence>
<dbReference type="InterPro" id="IPR003439">
    <property type="entry name" value="ABC_transporter-like_ATP-bd"/>
</dbReference>